<dbReference type="InterPro" id="IPR029070">
    <property type="entry name" value="Chitinase_insertion_sf"/>
</dbReference>
<dbReference type="PANTHER" id="PTHR10380:SF235">
    <property type="entry name" value="CUTICULAR PROTEIN 73D, ISOFORM B"/>
    <property type="match status" value="1"/>
</dbReference>
<dbReference type="GeneID" id="106458484"/>
<feature type="signal peptide" evidence="3">
    <location>
        <begin position="1"/>
        <end position="16"/>
    </location>
</feature>
<keyword evidence="3" id="KW-0732">Signal</keyword>
<accession>A0ABM1B2H4</accession>
<proteinExistence type="predicted"/>
<evidence type="ECO:0000313" key="5">
    <source>
        <dbReference type="RefSeq" id="XP_013773457.1"/>
    </source>
</evidence>
<organism evidence="4 5">
    <name type="scientific">Limulus polyphemus</name>
    <name type="common">Atlantic horseshoe crab</name>
    <dbReference type="NCBI Taxonomy" id="6850"/>
    <lineage>
        <taxon>Eukaryota</taxon>
        <taxon>Metazoa</taxon>
        <taxon>Ecdysozoa</taxon>
        <taxon>Arthropoda</taxon>
        <taxon>Chelicerata</taxon>
        <taxon>Merostomata</taxon>
        <taxon>Xiphosura</taxon>
        <taxon>Limulidae</taxon>
        <taxon>Limulus</taxon>
    </lineage>
</organism>
<dbReference type="InterPro" id="IPR050468">
    <property type="entry name" value="Cuticle_Struct_Prot"/>
</dbReference>
<protein>
    <submittedName>
        <fullName evidence="5">Uncharacterized protein LOC106458484</fullName>
    </submittedName>
</protein>
<feature type="chain" id="PRO_5045076004" evidence="3">
    <location>
        <begin position="17"/>
        <end position="365"/>
    </location>
</feature>
<dbReference type="PANTHER" id="PTHR10380">
    <property type="entry name" value="CUTICLE PROTEIN"/>
    <property type="match status" value="1"/>
</dbReference>
<dbReference type="InterPro" id="IPR031311">
    <property type="entry name" value="CHIT_BIND_RR_consensus"/>
</dbReference>
<name>A0ABM1B2H4_LIMPO</name>
<reference evidence="5" key="1">
    <citation type="submission" date="2025-08" db="UniProtKB">
        <authorList>
            <consortium name="RefSeq"/>
        </authorList>
    </citation>
    <scope>IDENTIFICATION</scope>
    <source>
        <tissue evidence="5">Muscle</tissue>
    </source>
</reference>
<evidence type="ECO:0000256" key="1">
    <source>
        <dbReference type="ARBA" id="ARBA00022460"/>
    </source>
</evidence>
<dbReference type="PROSITE" id="PS51155">
    <property type="entry name" value="CHIT_BIND_RR_2"/>
    <property type="match status" value="3"/>
</dbReference>
<evidence type="ECO:0000256" key="2">
    <source>
        <dbReference type="PROSITE-ProRule" id="PRU00497"/>
    </source>
</evidence>
<evidence type="ECO:0000313" key="4">
    <source>
        <dbReference type="Proteomes" id="UP000694941"/>
    </source>
</evidence>
<sequence>MLKIFVFLAILAGAYGGGVVDPALYHPDAYYPAPLPYDFGFQTADELGTQLSRQESGDGSGGVTGSYGYFDANGVYRLVKYIADVEGFRAQIETSEPGTDNKNPAGVTIISNPVPAPVVIKHPVVKQGYPAHPIGAIKAAPEPYNFGFQTADEFGTQLSRQESGDGSGAVSGSYGYADANGIWRQVRYVADGAGFRAEVDTNEPGTDNQNPADVTVSANPAPVVYKHAPVIKHVAPIYAPYAHPVVVLFASLVAMVTAGYVGSPGYGGYGHDYYYPQPYNFGYNVVDYYGNQQWRAEQSDAGNRKTGSYGYRDAYGLWREVNYVADEYGFRANVKSNEPGTANQNPADVSVYSNAGYYPGGVYQH</sequence>
<evidence type="ECO:0000256" key="3">
    <source>
        <dbReference type="SAM" id="SignalP"/>
    </source>
</evidence>
<dbReference type="PROSITE" id="PS00233">
    <property type="entry name" value="CHIT_BIND_RR_1"/>
    <property type="match status" value="2"/>
</dbReference>
<dbReference type="Gene3D" id="3.10.50.10">
    <property type="match status" value="2"/>
</dbReference>
<dbReference type="Proteomes" id="UP000694941">
    <property type="component" value="Unplaced"/>
</dbReference>
<dbReference type="InterPro" id="IPR000618">
    <property type="entry name" value="Insect_cuticle"/>
</dbReference>
<keyword evidence="4" id="KW-1185">Reference proteome</keyword>
<gene>
    <name evidence="5" type="primary">LOC106458484</name>
</gene>
<dbReference type="Pfam" id="PF00379">
    <property type="entry name" value="Chitin_bind_4"/>
    <property type="match status" value="3"/>
</dbReference>
<dbReference type="RefSeq" id="XP_013773457.1">
    <property type="nucleotide sequence ID" value="XM_013918003.1"/>
</dbReference>
<keyword evidence="1 2" id="KW-0193">Cuticle</keyword>